<keyword evidence="1" id="KW-1185">Reference proteome</keyword>
<sequence>MFRKRKSFVSKMCENSCFDVLASVAGIPREYTIPKRFATAAFERGSNLKKYQLLPPKHAKHVESYEAIALKLISTTHKAAFMDVININEEGDALPSNPNKINFDPSPVNTTTFF</sequence>
<proteinExistence type="predicted"/>
<accession>A0A915D295</accession>
<name>A0A915D295_9BILA</name>
<organism evidence="1 2">
    <name type="scientific">Ditylenchus dipsaci</name>
    <dbReference type="NCBI Taxonomy" id="166011"/>
    <lineage>
        <taxon>Eukaryota</taxon>
        <taxon>Metazoa</taxon>
        <taxon>Ecdysozoa</taxon>
        <taxon>Nematoda</taxon>
        <taxon>Chromadorea</taxon>
        <taxon>Rhabditida</taxon>
        <taxon>Tylenchina</taxon>
        <taxon>Tylenchomorpha</taxon>
        <taxon>Sphaerularioidea</taxon>
        <taxon>Anguinidae</taxon>
        <taxon>Anguininae</taxon>
        <taxon>Ditylenchus</taxon>
    </lineage>
</organism>
<dbReference type="WBParaSite" id="jg1508">
    <property type="protein sequence ID" value="jg1508"/>
    <property type="gene ID" value="jg1508"/>
</dbReference>
<reference evidence="2" key="1">
    <citation type="submission" date="2022-11" db="UniProtKB">
        <authorList>
            <consortium name="WormBaseParasite"/>
        </authorList>
    </citation>
    <scope>IDENTIFICATION</scope>
</reference>
<evidence type="ECO:0000313" key="2">
    <source>
        <dbReference type="WBParaSite" id="jg1508"/>
    </source>
</evidence>
<protein>
    <submittedName>
        <fullName evidence="2">Uncharacterized protein</fullName>
    </submittedName>
</protein>
<dbReference type="AlphaFoldDB" id="A0A915D295"/>
<evidence type="ECO:0000313" key="1">
    <source>
        <dbReference type="Proteomes" id="UP000887574"/>
    </source>
</evidence>
<dbReference type="Proteomes" id="UP000887574">
    <property type="component" value="Unplaced"/>
</dbReference>